<evidence type="ECO:0000256" key="3">
    <source>
        <dbReference type="ARBA" id="ARBA00022705"/>
    </source>
</evidence>
<feature type="region of interest" description="Disordered" evidence="12">
    <location>
        <begin position="129"/>
        <end position="161"/>
    </location>
</feature>
<keyword evidence="18" id="KW-1185">Reference proteome</keyword>
<gene>
    <name evidence="17" type="ORF">PSYICH_LOCUS6886</name>
</gene>
<dbReference type="GO" id="GO:0006281">
    <property type="term" value="P:DNA repair"/>
    <property type="evidence" value="ECO:0007669"/>
    <property type="project" value="InterPro"/>
</dbReference>
<evidence type="ECO:0000256" key="10">
    <source>
        <dbReference type="ARBA" id="ARBA00062035"/>
    </source>
</evidence>
<dbReference type="FunFam" id="2.40.50.140:FF:000064">
    <property type="entry name" value="Replication protein A subunit"/>
    <property type="match status" value="1"/>
</dbReference>
<protein>
    <recommendedName>
        <fullName evidence="11">Replication protein A subunit</fullName>
    </recommendedName>
</protein>
<evidence type="ECO:0000313" key="17">
    <source>
        <dbReference type="EMBL" id="CAH1105772.1"/>
    </source>
</evidence>
<dbReference type="InterPro" id="IPR007199">
    <property type="entry name" value="Rep_factor-A_N"/>
</dbReference>
<dbReference type="PANTHER" id="PTHR47165">
    <property type="entry name" value="OS03G0429900 PROTEIN"/>
    <property type="match status" value="1"/>
</dbReference>
<evidence type="ECO:0000256" key="4">
    <source>
        <dbReference type="ARBA" id="ARBA00022723"/>
    </source>
</evidence>
<dbReference type="InterPro" id="IPR004365">
    <property type="entry name" value="NA-bd_OB_tRNA"/>
</dbReference>
<dbReference type="Pfam" id="PF01336">
    <property type="entry name" value="tRNA_anti-codon"/>
    <property type="match status" value="1"/>
</dbReference>
<dbReference type="GO" id="GO:0008270">
    <property type="term" value="F:zinc ion binding"/>
    <property type="evidence" value="ECO:0007669"/>
    <property type="project" value="UniProtKB-KW"/>
</dbReference>
<name>A0A9P0GDS2_9CUCU</name>
<evidence type="ECO:0000256" key="6">
    <source>
        <dbReference type="ARBA" id="ARBA00022833"/>
    </source>
</evidence>
<reference evidence="17" key="1">
    <citation type="submission" date="2022-01" db="EMBL/GenBank/DDBJ databases">
        <authorList>
            <person name="King R."/>
        </authorList>
    </citation>
    <scope>NUCLEOTIDE SEQUENCE</scope>
</reference>
<accession>A0A9P0GDS2</accession>
<evidence type="ECO:0000256" key="11">
    <source>
        <dbReference type="RuleBase" id="RU364130"/>
    </source>
</evidence>
<feature type="domain" description="Replication protein A OB" evidence="16">
    <location>
        <begin position="299"/>
        <end position="397"/>
    </location>
</feature>
<dbReference type="GO" id="GO:0006310">
    <property type="term" value="P:DNA recombination"/>
    <property type="evidence" value="ECO:0007669"/>
    <property type="project" value="InterPro"/>
</dbReference>
<dbReference type="CDD" id="cd04474">
    <property type="entry name" value="RPA1_DBD_A"/>
    <property type="match status" value="1"/>
</dbReference>
<feature type="compositionally biased region" description="Low complexity" evidence="12">
    <location>
        <begin position="134"/>
        <end position="156"/>
    </location>
</feature>
<keyword evidence="5 11" id="KW-0863">Zinc-finger</keyword>
<dbReference type="FunFam" id="2.40.50.140:FF:000041">
    <property type="entry name" value="Replication protein A subunit"/>
    <property type="match status" value="1"/>
</dbReference>
<dbReference type="AlphaFoldDB" id="A0A9P0GDS2"/>
<comment type="subcellular location">
    <subcellularLocation>
        <location evidence="1 11">Nucleus</location>
    </subcellularLocation>
</comment>
<feature type="domain" description="Replication factor A C-terminal" evidence="15">
    <location>
        <begin position="454"/>
        <end position="599"/>
    </location>
</feature>
<dbReference type="InterPro" id="IPR012340">
    <property type="entry name" value="NA-bd_OB-fold"/>
</dbReference>
<evidence type="ECO:0000313" key="18">
    <source>
        <dbReference type="Proteomes" id="UP001153636"/>
    </source>
</evidence>
<dbReference type="GO" id="GO:0005634">
    <property type="term" value="C:nucleus"/>
    <property type="evidence" value="ECO:0007669"/>
    <property type="project" value="UniProtKB-SubCell"/>
</dbReference>
<dbReference type="GO" id="GO:0003677">
    <property type="term" value="F:DNA binding"/>
    <property type="evidence" value="ECO:0007669"/>
    <property type="project" value="UniProtKB-KW"/>
</dbReference>
<dbReference type="OrthoDB" id="1751331at2759"/>
<keyword evidence="6 11" id="KW-0862">Zinc</keyword>
<dbReference type="PANTHER" id="PTHR47165:SF4">
    <property type="entry name" value="OS03G0429900 PROTEIN"/>
    <property type="match status" value="1"/>
</dbReference>
<dbReference type="FunFam" id="2.40.50.140:FF:000117">
    <property type="entry name" value="Replication protein A subunit"/>
    <property type="match status" value="1"/>
</dbReference>
<evidence type="ECO:0000259" key="16">
    <source>
        <dbReference type="Pfam" id="PF16900"/>
    </source>
</evidence>
<dbReference type="Pfam" id="PF16900">
    <property type="entry name" value="REPA_OB_2"/>
    <property type="match status" value="1"/>
</dbReference>
<evidence type="ECO:0000259" key="14">
    <source>
        <dbReference type="Pfam" id="PF04057"/>
    </source>
</evidence>
<proteinExistence type="inferred from homology"/>
<dbReference type="CDD" id="cd04477">
    <property type="entry name" value="RPA1N"/>
    <property type="match status" value="1"/>
</dbReference>
<evidence type="ECO:0000256" key="9">
    <source>
        <dbReference type="ARBA" id="ARBA00058595"/>
    </source>
</evidence>
<dbReference type="FunFam" id="2.40.50.140:FF:000090">
    <property type="entry name" value="Replication protein A subunit"/>
    <property type="match status" value="1"/>
</dbReference>
<evidence type="ECO:0000256" key="2">
    <source>
        <dbReference type="ARBA" id="ARBA00005690"/>
    </source>
</evidence>
<keyword evidence="8 11" id="KW-0539">Nucleus</keyword>
<keyword evidence="7 11" id="KW-0238">DNA-binding</keyword>
<dbReference type="InterPro" id="IPR031657">
    <property type="entry name" value="REPA_OB_2"/>
</dbReference>
<organism evidence="17 18">
    <name type="scientific">Psylliodes chrysocephalus</name>
    <dbReference type="NCBI Taxonomy" id="3402493"/>
    <lineage>
        <taxon>Eukaryota</taxon>
        <taxon>Metazoa</taxon>
        <taxon>Ecdysozoa</taxon>
        <taxon>Arthropoda</taxon>
        <taxon>Hexapoda</taxon>
        <taxon>Insecta</taxon>
        <taxon>Pterygota</taxon>
        <taxon>Neoptera</taxon>
        <taxon>Endopterygota</taxon>
        <taxon>Coleoptera</taxon>
        <taxon>Polyphaga</taxon>
        <taxon>Cucujiformia</taxon>
        <taxon>Chrysomeloidea</taxon>
        <taxon>Chrysomelidae</taxon>
        <taxon>Galerucinae</taxon>
        <taxon>Alticini</taxon>
        <taxon>Psylliodes</taxon>
    </lineage>
</organism>
<evidence type="ECO:0000256" key="1">
    <source>
        <dbReference type="ARBA" id="ARBA00004123"/>
    </source>
</evidence>
<dbReference type="SUPFAM" id="SSF50249">
    <property type="entry name" value="Nucleic acid-binding proteins"/>
    <property type="match status" value="4"/>
</dbReference>
<sequence length="612" mass="68408">MRCPKDYNMSEGALQVIMSGGDYPNPIMQILGSKRINAGGDKEKIRILLSDGKHTISFAMLTTQLNDKVGPNGVQTFSVIKIDKYITSIINNSGKGDARVLLILEMSVIVDGTEIAEKIGTPVPLNEAETAKQNGSASSNKPSSSHNTNGTSSNSSLFKPKVSSMDTSENLAGHMTHPISSLTPYQNKWVIRARVSNKTTIKTWSNSRGEGKLFSFELLDESGEIRCTAFRDHVDKFYDYLQVDKVYYITKCQLKPANKQFNSLKNEYEMTVTNDTNIQECHDAEASELPQTQYNFITIDKIAEKDVNSLVDVIGVVKSVSELFTFQAKTTGRELKKKEVTLVDQSKTSIALTLWGEDAETFDGTNNPVIVLKGAKVGEFGGGKNLSTLVSTNIKINPELKECYRIRGWYDSEGANLETTNLSARSGSGNFATNWMTFKEVKDKNLGGSERGDYYQVLGTILLIKTDNIIYKACPTEECNKKMVDMQNGMYRCEKCNREFPNFKYRLLAHMNVGDHTGNQWISMFNSEVEKILGATAEEVGQQIEQDSEQLASIVDRAHFKEYVLKCRAKFETYNDEARVKTVCIKVDPVNYEEYNAYLVDKIQELTGLNFG</sequence>
<dbReference type="Proteomes" id="UP001153636">
    <property type="component" value="Chromosome 2"/>
</dbReference>
<comment type="similarity">
    <text evidence="2 11">Belongs to the replication factor A protein 1 family.</text>
</comment>
<dbReference type="InterPro" id="IPR047192">
    <property type="entry name" value="Euk_RPA1_DBD_C"/>
</dbReference>
<dbReference type="GO" id="GO:0006260">
    <property type="term" value="P:DNA replication"/>
    <property type="evidence" value="ECO:0007669"/>
    <property type="project" value="UniProtKB-KW"/>
</dbReference>
<evidence type="ECO:0000256" key="5">
    <source>
        <dbReference type="ARBA" id="ARBA00022771"/>
    </source>
</evidence>
<keyword evidence="3 11" id="KW-0235">DNA replication</keyword>
<dbReference type="InterPro" id="IPR013955">
    <property type="entry name" value="Rep_factor-A_C"/>
</dbReference>
<comment type="function">
    <text evidence="9 11">As part of the heterotrimeric replication protein A complex (RPA/RP-A), binds and stabilizes single-stranded DNA intermediates, that form during DNA replication or upon DNA stress. It prevents their reannealing and in parallel, recruits and activates different proteins and complexes involved in DNA metabolism. Thereby, it plays an essential role both in DNA replication and the cellular response to DNA damage.</text>
</comment>
<dbReference type="NCBIfam" id="TIGR00617">
    <property type="entry name" value="rpa1"/>
    <property type="match status" value="1"/>
</dbReference>
<dbReference type="CDD" id="cd04475">
    <property type="entry name" value="RPA1_DBD_B"/>
    <property type="match status" value="1"/>
</dbReference>
<feature type="domain" description="Replication factor-A protein 1 N-terminal" evidence="14">
    <location>
        <begin position="9"/>
        <end position="110"/>
    </location>
</feature>
<dbReference type="Pfam" id="PF04057">
    <property type="entry name" value="Rep-A_N"/>
    <property type="match status" value="1"/>
</dbReference>
<comment type="subunit">
    <text evidence="10 11">Component of the heterotrimeric canonical replication protein A complex (RPA).</text>
</comment>
<dbReference type="Gene3D" id="2.40.50.140">
    <property type="entry name" value="Nucleic acid-binding proteins"/>
    <property type="match status" value="4"/>
</dbReference>
<feature type="domain" description="OB" evidence="13">
    <location>
        <begin position="189"/>
        <end position="274"/>
    </location>
</feature>
<keyword evidence="4 11" id="KW-0479">Metal-binding</keyword>
<dbReference type="EMBL" id="OV651814">
    <property type="protein sequence ID" value="CAH1105772.1"/>
    <property type="molecule type" value="Genomic_DNA"/>
</dbReference>
<evidence type="ECO:0000256" key="8">
    <source>
        <dbReference type="ARBA" id="ARBA00023242"/>
    </source>
</evidence>
<evidence type="ECO:0000259" key="15">
    <source>
        <dbReference type="Pfam" id="PF08646"/>
    </source>
</evidence>
<evidence type="ECO:0000256" key="7">
    <source>
        <dbReference type="ARBA" id="ARBA00023125"/>
    </source>
</evidence>
<dbReference type="Pfam" id="PF08646">
    <property type="entry name" value="Rep_fac-A_C"/>
    <property type="match status" value="1"/>
</dbReference>
<dbReference type="InterPro" id="IPR004591">
    <property type="entry name" value="Rfa1"/>
</dbReference>
<dbReference type="CDD" id="cd04476">
    <property type="entry name" value="RPA1_DBD_C"/>
    <property type="match status" value="1"/>
</dbReference>
<evidence type="ECO:0000259" key="13">
    <source>
        <dbReference type="Pfam" id="PF01336"/>
    </source>
</evidence>
<evidence type="ECO:0000256" key="12">
    <source>
        <dbReference type="SAM" id="MobiDB-lite"/>
    </source>
</evidence>